<dbReference type="InterPro" id="IPR040447">
    <property type="entry name" value="RRM_Rrp7"/>
</dbReference>
<protein>
    <recommendedName>
        <fullName evidence="7">Ribosomal RNA-processing protein 7</fullName>
    </recommendedName>
</protein>
<evidence type="ECO:0000313" key="6">
    <source>
        <dbReference type="Proteomes" id="UP001276659"/>
    </source>
</evidence>
<feature type="region of interest" description="Disordered" evidence="2">
    <location>
        <begin position="86"/>
        <end position="125"/>
    </location>
</feature>
<dbReference type="PANTHER" id="PTHR13191:SF0">
    <property type="entry name" value="RIBOSOMAL RNA-PROCESSING PROTEIN 7 HOMOLOG A-RELATED"/>
    <property type="match status" value="1"/>
</dbReference>
<evidence type="ECO:0000259" key="4">
    <source>
        <dbReference type="Pfam" id="PF17799"/>
    </source>
</evidence>
<evidence type="ECO:0008006" key="7">
    <source>
        <dbReference type="Google" id="ProtNLM"/>
    </source>
</evidence>
<feature type="domain" description="Rrp7 RRM-like N-terminal" evidence="4">
    <location>
        <begin position="11"/>
        <end position="193"/>
    </location>
</feature>
<gene>
    <name evidence="5" type="ORF">OEA41_006985</name>
</gene>
<feature type="compositionally biased region" description="Basic residues" evidence="2">
    <location>
        <begin position="102"/>
        <end position="115"/>
    </location>
</feature>
<dbReference type="PANTHER" id="PTHR13191">
    <property type="entry name" value="RIBOSOMAL RNA PROCESSING PROTEIN 7-RELATED"/>
    <property type="match status" value="1"/>
</dbReference>
<dbReference type="Pfam" id="PF12923">
    <property type="entry name" value="RRP7"/>
    <property type="match status" value="1"/>
</dbReference>
<dbReference type="AlphaFoldDB" id="A0AAE0DNJ4"/>
<feature type="region of interest" description="Disordered" evidence="2">
    <location>
        <begin position="235"/>
        <end position="269"/>
    </location>
</feature>
<dbReference type="InterPro" id="IPR040446">
    <property type="entry name" value="RRP7"/>
</dbReference>
<comment type="similarity">
    <text evidence="1">Belongs to the RRP7 family.</text>
</comment>
<evidence type="ECO:0000256" key="2">
    <source>
        <dbReference type="SAM" id="MobiDB-lite"/>
    </source>
</evidence>
<dbReference type="CDD" id="cd12950">
    <property type="entry name" value="RRP7_Rrp7p"/>
    <property type="match status" value="1"/>
</dbReference>
<comment type="caution">
    <text evidence="5">The sequence shown here is derived from an EMBL/GenBank/DDBJ whole genome shotgun (WGS) entry which is preliminary data.</text>
</comment>
<dbReference type="Gene3D" id="6.10.250.1770">
    <property type="match status" value="1"/>
</dbReference>
<dbReference type="GO" id="GO:0006364">
    <property type="term" value="P:rRNA processing"/>
    <property type="evidence" value="ECO:0007669"/>
    <property type="project" value="TreeGrafter"/>
</dbReference>
<dbReference type="GO" id="GO:0032545">
    <property type="term" value="C:CURI complex"/>
    <property type="evidence" value="ECO:0007669"/>
    <property type="project" value="TreeGrafter"/>
</dbReference>
<dbReference type="Pfam" id="PF17799">
    <property type="entry name" value="RRM_Rrp7"/>
    <property type="match status" value="1"/>
</dbReference>
<name>A0AAE0DNJ4_9LECA</name>
<evidence type="ECO:0000256" key="1">
    <source>
        <dbReference type="ARBA" id="ARBA00006110"/>
    </source>
</evidence>
<dbReference type="EMBL" id="JASNWA010000007">
    <property type="protein sequence ID" value="KAK3173653.1"/>
    <property type="molecule type" value="Genomic_DNA"/>
</dbReference>
<proteinExistence type="inferred from homology"/>
<dbReference type="Proteomes" id="UP001276659">
    <property type="component" value="Unassembled WGS sequence"/>
</dbReference>
<dbReference type="InterPro" id="IPR024326">
    <property type="entry name" value="RRP7_C"/>
</dbReference>
<accession>A0AAE0DNJ4</accession>
<sequence>MPSSTKSPLQIAGYNILPLSLPPLPSLRTATHYLYLAPHQPKLPTSTASRSLFLVNVPFDATEIHIKHLLSAQIGLPAGRIEDVQFEGQSRKGSSADEALSTKHKQDRKSKKRKRGSDGGRLGDVEGVALPSTWDRDLQTNGLTAVVLFVDRASMEAALKAAKAIRKERIEPVWGEGVEGKVPALGSARYLNHHKLTYPNTSQLLESVNNYMTKFAAKEASQVRLAAKQRQEADEDGFITVTRGGRTNPARQEAAQEQAEKQREKQKGLEDFYRFQSREKRKERAGELVRKFEEDKERVRKMKERRGRFRPFRIHEPWVHTQALTLTAKLPKRRLGGTTAMTNNAAEEDQFICCSADTTQNVV</sequence>
<reference evidence="5" key="1">
    <citation type="submission" date="2022-11" db="EMBL/GenBank/DDBJ databases">
        <title>Chromosomal genome sequence assembly and mating type (MAT) locus characterization of the leprose asexual lichenized fungus Lepraria neglecta (Nyl.) Erichsen.</title>
        <authorList>
            <person name="Allen J.L."/>
            <person name="Pfeffer B."/>
        </authorList>
    </citation>
    <scope>NUCLEOTIDE SEQUENCE</scope>
    <source>
        <strain evidence="5">Allen 5258</strain>
    </source>
</reference>
<evidence type="ECO:0000259" key="3">
    <source>
        <dbReference type="Pfam" id="PF12923"/>
    </source>
</evidence>
<dbReference type="GO" id="GO:0000028">
    <property type="term" value="P:ribosomal small subunit assembly"/>
    <property type="evidence" value="ECO:0007669"/>
    <property type="project" value="TreeGrafter"/>
</dbReference>
<keyword evidence="6" id="KW-1185">Reference proteome</keyword>
<feature type="domain" description="Ribosomal RNA-processing protein 7 C-terminal" evidence="3">
    <location>
        <begin position="196"/>
        <end position="312"/>
    </location>
</feature>
<organism evidence="5 6">
    <name type="scientific">Lepraria neglecta</name>
    <dbReference type="NCBI Taxonomy" id="209136"/>
    <lineage>
        <taxon>Eukaryota</taxon>
        <taxon>Fungi</taxon>
        <taxon>Dikarya</taxon>
        <taxon>Ascomycota</taxon>
        <taxon>Pezizomycotina</taxon>
        <taxon>Lecanoromycetes</taxon>
        <taxon>OSLEUM clade</taxon>
        <taxon>Lecanoromycetidae</taxon>
        <taxon>Lecanorales</taxon>
        <taxon>Lecanorineae</taxon>
        <taxon>Stereocaulaceae</taxon>
        <taxon>Lepraria</taxon>
    </lineage>
</organism>
<feature type="compositionally biased region" description="Basic and acidic residues" evidence="2">
    <location>
        <begin position="258"/>
        <end position="269"/>
    </location>
</feature>
<dbReference type="GO" id="GO:0034456">
    <property type="term" value="C:UTP-C complex"/>
    <property type="evidence" value="ECO:0007669"/>
    <property type="project" value="TreeGrafter"/>
</dbReference>
<evidence type="ECO:0000313" key="5">
    <source>
        <dbReference type="EMBL" id="KAK3173653.1"/>
    </source>
</evidence>